<name>A0A2Z6ZUY6_9LAMI</name>
<evidence type="ECO:0000313" key="2">
    <source>
        <dbReference type="EMBL" id="KZV06635.1"/>
    </source>
</evidence>
<gene>
    <name evidence="2" type="ORF">F511_45883</name>
</gene>
<reference evidence="2 3" key="1">
    <citation type="journal article" date="2015" name="Proc. Natl. Acad. Sci. U.S.A.">
        <title>The resurrection genome of Boea hygrometrica: A blueprint for survival of dehydration.</title>
        <authorList>
            <person name="Xiao L."/>
            <person name="Yang G."/>
            <person name="Zhang L."/>
            <person name="Yang X."/>
            <person name="Zhao S."/>
            <person name="Ji Z."/>
            <person name="Zhou Q."/>
            <person name="Hu M."/>
            <person name="Wang Y."/>
            <person name="Chen M."/>
            <person name="Xu Y."/>
            <person name="Jin H."/>
            <person name="Xiao X."/>
            <person name="Hu G."/>
            <person name="Bao F."/>
            <person name="Hu Y."/>
            <person name="Wan P."/>
            <person name="Li L."/>
            <person name="Deng X."/>
            <person name="Kuang T."/>
            <person name="Xiang C."/>
            <person name="Zhu J.K."/>
            <person name="Oliver M.J."/>
            <person name="He Y."/>
        </authorList>
    </citation>
    <scope>NUCLEOTIDE SEQUENCE [LARGE SCALE GENOMIC DNA]</scope>
    <source>
        <strain evidence="3">cv. XS01</strain>
    </source>
</reference>
<protein>
    <submittedName>
        <fullName evidence="2">Uncharacterized protein</fullName>
    </submittedName>
</protein>
<dbReference type="Proteomes" id="UP000250235">
    <property type="component" value="Unassembled WGS sequence"/>
</dbReference>
<evidence type="ECO:0000256" key="1">
    <source>
        <dbReference type="SAM" id="MobiDB-lite"/>
    </source>
</evidence>
<dbReference type="AlphaFoldDB" id="A0A2Z6ZUY6"/>
<organism evidence="2 3">
    <name type="scientific">Dorcoceras hygrometricum</name>
    <dbReference type="NCBI Taxonomy" id="472368"/>
    <lineage>
        <taxon>Eukaryota</taxon>
        <taxon>Viridiplantae</taxon>
        <taxon>Streptophyta</taxon>
        <taxon>Embryophyta</taxon>
        <taxon>Tracheophyta</taxon>
        <taxon>Spermatophyta</taxon>
        <taxon>Magnoliopsida</taxon>
        <taxon>eudicotyledons</taxon>
        <taxon>Gunneridae</taxon>
        <taxon>Pentapetalae</taxon>
        <taxon>asterids</taxon>
        <taxon>lamiids</taxon>
        <taxon>Lamiales</taxon>
        <taxon>Gesneriaceae</taxon>
        <taxon>Didymocarpoideae</taxon>
        <taxon>Trichosporeae</taxon>
        <taxon>Loxocarpinae</taxon>
        <taxon>Dorcoceras</taxon>
    </lineage>
</organism>
<sequence length="128" mass="14955">MPPRRRGRATRQIPTESEGLNEDMERIVPVRTRARQVDDEVDMLAAHVDEMELIMVRFQRMNPQTFYGDEISSNVESCLQHITGLFNSVRYYDERTLSLATFQLRKNAEHYGEAFPMISRRLDGDYLG</sequence>
<feature type="region of interest" description="Disordered" evidence="1">
    <location>
        <begin position="1"/>
        <end position="20"/>
    </location>
</feature>
<evidence type="ECO:0000313" key="3">
    <source>
        <dbReference type="Proteomes" id="UP000250235"/>
    </source>
</evidence>
<keyword evidence="3" id="KW-1185">Reference proteome</keyword>
<dbReference type="EMBL" id="KV071292">
    <property type="protein sequence ID" value="KZV06635.1"/>
    <property type="molecule type" value="Genomic_DNA"/>
</dbReference>
<accession>A0A2Z6ZUY6</accession>
<proteinExistence type="predicted"/>